<keyword evidence="2" id="KW-1185">Reference proteome</keyword>
<proteinExistence type="predicted"/>
<dbReference type="EMBL" id="ML991786">
    <property type="protein sequence ID" value="KAF2236175.1"/>
    <property type="molecule type" value="Genomic_DNA"/>
</dbReference>
<sequence>MLILNLILTTATKELEDDFKFLKEKWICRSVVEIALLILRCHEKEKEKADEKSSTRNRYLPRITLEQQSLGNFLDTLKIRKTWQTEGRTQKKVPPCVPTAVCFDETSQAVGASRPSWDVGKKTTWNPWVFGGKTDFFTASRDSRIPPQIREHHFQPAKDIFDRLALFKNIFDEKDPATPQRRLDLRAQFGREYFGPLRRYEQHVQQAINGHTGEFIDPCVRCSVYWNAVLLQPRGTQVTSTDTESTDRPIGACAEHCVHAELVMQPRAARCLRFGEMILEDG</sequence>
<dbReference type="Proteomes" id="UP000800092">
    <property type="component" value="Unassembled WGS sequence"/>
</dbReference>
<protein>
    <submittedName>
        <fullName evidence="1">Uncharacterized protein</fullName>
    </submittedName>
</protein>
<organism evidence="1 2">
    <name type="scientific">Viridothelium virens</name>
    <name type="common">Speckled blister lichen</name>
    <name type="synonym">Trypethelium virens</name>
    <dbReference type="NCBI Taxonomy" id="1048519"/>
    <lineage>
        <taxon>Eukaryota</taxon>
        <taxon>Fungi</taxon>
        <taxon>Dikarya</taxon>
        <taxon>Ascomycota</taxon>
        <taxon>Pezizomycotina</taxon>
        <taxon>Dothideomycetes</taxon>
        <taxon>Dothideomycetes incertae sedis</taxon>
        <taxon>Trypetheliales</taxon>
        <taxon>Trypetheliaceae</taxon>
        <taxon>Viridothelium</taxon>
    </lineage>
</organism>
<evidence type="ECO:0000313" key="1">
    <source>
        <dbReference type="EMBL" id="KAF2236175.1"/>
    </source>
</evidence>
<dbReference type="OrthoDB" id="10546689at2759"/>
<accession>A0A6A6HDK9</accession>
<name>A0A6A6HDK9_VIRVR</name>
<reference evidence="1" key="1">
    <citation type="journal article" date="2020" name="Stud. Mycol.">
        <title>101 Dothideomycetes genomes: a test case for predicting lifestyles and emergence of pathogens.</title>
        <authorList>
            <person name="Haridas S."/>
            <person name="Albert R."/>
            <person name="Binder M."/>
            <person name="Bloem J."/>
            <person name="Labutti K."/>
            <person name="Salamov A."/>
            <person name="Andreopoulos B."/>
            <person name="Baker S."/>
            <person name="Barry K."/>
            <person name="Bills G."/>
            <person name="Bluhm B."/>
            <person name="Cannon C."/>
            <person name="Castanera R."/>
            <person name="Culley D."/>
            <person name="Daum C."/>
            <person name="Ezra D."/>
            <person name="Gonzalez J."/>
            <person name="Henrissat B."/>
            <person name="Kuo A."/>
            <person name="Liang C."/>
            <person name="Lipzen A."/>
            <person name="Lutzoni F."/>
            <person name="Magnuson J."/>
            <person name="Mondo S."/>
            <person name="Nolan M."/>
            <person name="Ohm R."/>
            <person name="Pangilinan J."/>
            <person name="Park H.-J."/>
            <person name="Ramirez L."/>
            <person name="Alfaro M."/>
            <person name="Sun H."/>
            <person name="Tritt A."/>
            <person name="Yoshinaga Y."/>
            <person name="Zwiers L.-H."/>
            <person name="Turgeon B."/>
            <person name="Goodwin S."/>
            <person name="Spatafora J."/>
            <person name="Crous P."/>
            <person name="Grigoriev I."/>
        </authorList>
    </citation>
    <scope>NUCLEOTIDE SEQUENCE</scope>
    <source>
        <strain evidence="1">Tuck. ex Michener</strain>
    </source>
</reference>
<gene>
    <name evidence="1" type="ORF">EV356DRAFT_74999</name>
</gene>
<evidence type="ECO:0000313" key="2">
    <source>
        <dbReference type="Proteomes" id="UP000800092"/>
    </source>
</evidence>
<dbReference type="AlphaFoldDB" id="A0A6A6HDK9"/>